<dbReference type="CDD" id="cd01425">
    <property type="entry name" value="RPS2"/>
    <property type="match status" value="1"/>
</dbReference>
<dbReference type="PROSITE" id="PS00963">
    <property type="entry name" value="RIBOSOMAL_S2_2"/>
    <property type="match status" value="1"/>
</dbReference>
<dbReference type="EMBL" id="MK720950">
    <property type="protein sequence ID" value="QIQ23058.1"/>
    <property type="molecule type" value="Genomic_DNA"/>
</dbReference>
<dbReference type="AlphaFoldDB" id="A0A6G9IGH0"/>
<dbReference type="GeneID" id="54116083"/>
<dbReference type="InterPro" id="IPR005706">
    <property type="entry name" value="Ribosomal_uS2_bac/mit/plastid"/>
</dbReference>
<dbReference type="PANTHER" id="PTHR12534">
    <property type="entry name" value="30S RIBOSOMAL PROTEIN S2 PROKARYOTIC AND ORGANELLAR"/>
    <property type="match status" value="1"/>
</dbReference>
<dbReference type="Gene3D" id="3.40.50.10490">
    <property type="entry name" value="Glucose-6-phosphate isomerase like protein, domain 1"/>
    <property type="match status" value="1"/>
</dbReference>
<gene>
    <name evidence="4" type="primary">rps2</name>
</gene>
<dbReference type="SUPFAM" id="SSF52313">
    <property type="entry name" value="Ribosomal protein S2"/>
    <property type="match status" value="1"/>
</dbReference>
<keyword evidence="3" id="KW-0687">Ribonucleoprotein</keyword>
<evidence type="ECO:0000256" key="2">
    <source>
        <dbReference type="ARBA" id="ARBA00022980"/>
    </source>
</evidence>
<reference evidence="4" key="1">
    <citation type="submission" date="2019-03" db="EMBL/GenBank/DDBJ databases">
        <authorList>
            <person name="Cox C."/>
        </authorList>
    </citation>
    <scope>NUCLEOTIDE SEQUENCE</scope>
</reference>
<dbReference type="InterPro" id="IPR018130">
    <property type="entry name" value="Ribosomal_uS2_CS"/>
</dbReference>
<dbReference type="GO" id="GO:0003735">
    <property type="term" value="F:structural constituent of ribosome"/>
    <property type="evidence" value="ECO:0007669"/>
    <property type="project" value="InterPro"/>
</dbReference>
<geneLocation type="mitochondrion" evidence="4"/>
<evidence type="ECO:0000256" key="3">
    <source>
        <dbReference type="ARBA" id="ARBA00023274"/>
    </source>
</evidence>
<dbReference type="Pfam" id="PF00318">
    <property type="entry name" value="Ribosomal_S2"/>
    <property type="match status" value="2"/>
</dbReference>
<dbReference type="GO" id="GO:0005763">
    <property type="term" value="C:mitochondrial small ribosomal subunit"/>
    <property type="evidence" value="ECO:0007669"/>
    <property type="project" value="TreeGrafter"/>
</dbReference>
<accession>A0A6G9IGH0</accession>
<organism evidence="4">
    <name type="scientific">Gonatozygon brebissonii</name>
    <dbReference type="NCBI Taxonomy" id="184482"/>
    <lineage>
        <taxon>Eukaryota</taxon>
        <taxon>Viridiplantae</taxon>
        <taxon>Streptophyta</taxon>
        <taxon>Zygnematophyceae</taxon>
        <taxon>Zygnematophycidae</taxon>
        <taxon>Desmidiales</taxon>
        <taxon>Gonatozygaceae</taxon>
        <taxon>Gonatozygon</taxon>
    </lineage>
</organism>
<dbReference type="GO" id="GO:0006412">
    <property type="term" value="P:translation"/>
    <property type="evidence" value="ECO:0007669"/>
    <property type="project" value="InterPro"/>
</dbReference>
<dbReference type="InterPro" id="IPR023591">
    <property type="entry name" value="Ribosomal_uS2_flav_dom_sf"/>
</dbReference>
<protein>
    <submittedName>
        <fullName evidence="4">Ribosomal protein S2</fullName>
    </submittedName>
</protein>
<comment type="similarity">
    <text evidence="1">Belongs to the universal ribosomal protein uS2 family.</text>
</comment>
<dbReference type="PANTHER" id="PTHR12534:SF1">
    <property type="entry name" value="SMALL RIBOSOMAL SUBUNIT PROTEIN US2M"/>
    <property type="match status" value="1"/>
</dbReference>
<keyword evidence="2 4" id="KW-0689">Ribosomal protein</keyword>
<dbReference type="InterPro" id="IPR001865">
    <property type="entry name" value="Ribosomal_uS2"/>
</dbReference>
<name>A0A6G9IGH0_9VIRI</name>
<proteinExistence type="inferred from homology"/>
<sequence length="259" mass="29433">MAIIDLEKTLICLRRACNLIDLIIRSKGHFLFVNTNPEYNKIVQQTAISANQSFLNHKWIGGFLTNWNHMQNVQKHFQDFSTDSLYNSNLNQLNNSGGFTNLRDLGYNNNKVDSAKQMTVETSLSNSFTKVMNVLLKQPRFKKMQKSFEGCFSKENRDRALRPDCIIILNAKKNSTAILEASLLQIPIISVVDSNTPSKLHKLISYPIPANTDSIEFIHLICNCFLKTILSSQTSQKKEAPKAVCERNLSRRARVASHN</sequence>
<keyword evidence="4" id="KW-0496">Mitochondrion</keyword>
<evidence type="ECO:0000313" key="4">
    <source>
        <dbReference type="EMBL" id="QIQ23058.1"/>
    </source>
</evidence>
<dbReference type="HAMAP" id="MF_00291_B">
    <property type="entry name" value="Ribosomal_uS2_B"/>
    <property type="match status" value="1"/>
</dbReference>
<dbReference type="RefSeq" id="YP_009755780.1">
    <property type="nucleotide sequence ID" value="NC_046951.1"/>
</dbReference>
<evidence type="ECO:0000256" key="1">
    <source>
        <dbReference type="ARBA" id="ARBA00006242"/>
    </source>
</evidence>